<proteinExistence type="predicted"/>
<evidence type="ECO:0000313" key="1">
    <source>
        <dbReference type="EMBL" id="GME26501.1"/>
    </source>
</evidence>
<evidence type="ECO:0000313" key="2">
    <source>
        <dbReference type="Proteomes" id="UP001165186"/>
    </source>
</evidence>
<protein>
    <submittedName>
        <fullName evidence="1">Uncharacterized protein</fullName>
    </submittedName>
</protein>
<sequence length="244" mass="25127">MDDTPTPSMTLYTAVRHLCLSTGSPATKARAKAVARAAGYDAFAATVALVEADHRRTHRTPAPPRPQTPEAHDALPPRPAVSPSTPDAPWSTHAPPPPSAYPNAEAFTAFAPPPSPKNNSNSSSSSTDDNPTLPLLIRPAPGEPRPNHAKPIQRTRLWVGGVPAGTTERELRGAFGWFGNVASAGEYGGRGEVGGVGSVVFVHRVDAEAARRAVEAGEVVVGGAVVAVGRGCEAGGGDVMDVDG</sequence>
<dbReference type="EMBL" id="BSXG01000028">
    <property type="protein sequence ID" value="GME26501.1"/>
    <property type="molecule type" value="Genomic_DNA"/>
</dbReference>
<reference evidence="1" key="1">
    <citation type="submission" date="2024-09" db="EMBL/GenBank/DDBJ databases">
        <title>Draft Genome Sequences of Neofusicoccum parvum.</title>
        <authorList>
            <person name="Ashida A."/>
            <person name="Camagna M."/>
            <person name="Tanaka A."/>
            <person name="Takemoto D."/>
        </authorList>
    </citation>
    <scope>NUCLEOTIDE SEQUENCE</scope>
    <source>
        <strain evidence="1">PPO83</strain>
    </source>
</reference>
<organism evidence="1 2">
    <name type="scientific">Neofusicoccum parvum</name>
    <dbReference type="NCBI Taxonomy" id="310453"/>
    <lineage>
        <taxon>Eukaryota</taxon>
        <taxon>Fungi</taxon>
        <taxon>Dikarya</taxon>
        <taxon>Ascomycota</taxon>
        <taxon>Pezizomycotina</taxon>
        <taxon>Dothideomycetes</taxon>
        <taxon>Dothideomycetes incertae sedis</taxon>
        <taxon>Botryosphaeriales</taxon>
        <taxon>Botryosphaeriaceae</taxon>
        <taxon>Neofusicoccum</taxon>
    </lineage>
</organism>
<comment type="caution">
    <text evidence="1">The sequence shown here is derived from an EMBL/GenBank/DDBJ whole genome shotgun (WGS) entry which is preliminary data.</text>
</comment>
<name>A0ACB5S1D8_9PEZI</name>
<dbReference type="Proteomes" id="UP001165186">
    <property type="component" value="Unassembled WGS sequence"/>
</dbReference>
<keyword evidence="2" id="KW-1185">Reference proteome</keyword>
<gene>
    <name evidence="1" type="primary">g8861</name>
    <name evidence="1" type="ORF">NpPPO83_00008861</name>
</gene>
<accession>A0ACB5S1D8</accession>